<reference evidence="1" key="1">
    <citation type="submission" date="2021-10" db="EMBL/GenBank/DDBJ databases">
        <title>The complete genome sequence of Leeia sp. TBRC 13508.</title>
        <authorList>
            <person name="Charoenyingcharoen P."/>
            <person name="Yukphan P."/>
        </authorList>
    </citation>
    <scope>NUCLEOTIDE SEQUENCE</scope>
    <source>
        <strain evidence="1">TBRC 13508</strain>
    </source>
</reference>
<organism evidence="1 2">
    <name type="scientific">Leeia speluncae</name>
    <dbReference type="NCBI Taxonomy" id="2884804"/>
    <lineage>
        <taxon>Bacteria</taxon>
        <taxon>Pseudomonadati</taxon>
        <taxon>Pseudomonadota</taxon>
        <taxon>Betaproteobacteria</taxon>
        <taxon>Neisseriales</taxon>
        <taxon>Leeiaceae</taxon>
        <taxon>Leeia</taxon>
    </lineage>
</organism>
<evidence type="ECO:0000313" key="1">
    <source>
        <dbReference type="EMBL" id="MCB6184989.1"/>
    </source>
</evidence>
<protein>
    <submittedName>
        <fullName evidence="1">DUF4380 domain-containing protein</fullName>
    </submittedName>
</protein>
<name>A0ABS8D9V6_9NEIS</name>
<proteinExistence type="predicted"/>
<gene>
    <name evidence="1" type="ORF">LIN78_15690</name>
</gene>
<dbReference type="RefSeq" id="WP_227181806.1">
    <property type="nucleotide sequence ID" value="NZ_JAJBZT010000011.1"/>
</dbReference>
<keyword evidence="2" id="KW-1185">Reference proteome</keyword>
<dbReference type="EMBL" id="JAJBZT010000011">
    <property type="protein sequence ID" value="MCB6184989.1"/>
    <property type="molecule type" value="Genomic_DNA"/>
</dbReference>
<evidence type="ECO:0000313" key="2">
    <source>
        <dbReference type="Proteomes" id="UP001165395"/>
    </source>
</evidence>
<accession>A0ABS8D9V6</accession>
<dbReference type="Proteomes" id="UP001165395">
    <property type="component" value="Unassembled WGS sequence"/>
</dbReference>
<comment type="caution">
    <text evidence="1">The sequence shown here is derived from an EMBL/GenBank/DDBJ whole genome shotgun (WGS) entry which is preliminary data.</text>
</comment>
<sequence>MARSIEKTSFQGWDAYHLRQDSISLYVVPSIGGRLMGIQYEGEEFSYINPNLLGQTPTGDTEQWKTLCGNWTFPLWGGGKTWLAPESNWPEGNPHPELDSGEWNVIEAWSNSEELGILVQSPICPKTNLQLSRSLSLHLDGSWTITQAAKNLGESDITFGLWDVLMLKRPGKVSIPLQAGSHSIHWMPEKGFSEELITNGVLRFIDPKNIQLRCDKAEQFKVGFTNHNGEITVVFHLENDQYLYQRQTKSQLTAPFAHGHPLEVFNSPALPYFEIESHSPLQTLAPNQEAVFILQEKLQKS</sequence>